<feature type="compositionally biased region" description="Basic and acidic residues" evidence="5">
    <location>
        <begin position="41"/>
        <end position="52"/>
    </location>
</feature>
<evidence type="ECO:0000256" key="1">
    <source>
        <dbReference type="ARBA" id="ARBA00023015"/>
    </source>
</evidence>
<dbReference type="SUPFAM" id="SSF46689">
    <property type="entry name" value="Homeodomain-like"/>
    <property type="match status" value="1"/>
</dbReference>
<organism evidence="7 8">
    <name type="scientific">Antricoccus suffuscus</name>
    <dbReference type="NCBI Taxonomy" id="1629062"/>
    <lineage>
        <taxon>Bacteria</taxon>
        <taxon>Bacillati</taxon>
        <taxon>Actinomycetota</taxon>
        <taxon>Actinomycetes</taxon>
        <taxon>Geodermatophilales</taxon>
        <taxon>Antricoccaceae</taxon>
        <taxon>Antricoccus</taxon>
    </lineage>
</organism>
<feature type="compositionally biased region" description="Basic and acidic residues" evidence="5">
    <location>
        <begin position="1"/>
        <end position="14"/>
    </location>
</feature>
<name>A0A2T1A2M4_9ACTN</name>
<dbReference type="RefSeq" id="WP_170110992.1">
    <property type="nucleotide sequence ID" value="NZ_PVUE01000004.1"/>
</dbReference>
<evidence type="ECO:0000259" key="6">
    <source>
        <dbReference type="PROSITE" id="PS50977"/>
    </source>
</evidence>
<proteinExistence type="predicted"/>
<dbReference type="GO" id="GO:0000976">
    <property type="term" value="F:transcription cis-regulatory region binding"/>
    <property type="evidence" value="ECO:0007669"/>
    <property type="project" value="TreeGrafter"/>
</dbReference>
<dbReference type="Proteomes" id="UP000237752">
    <property type="component" value="Unassembled WGS sequence"/>
</dbReference>
<evidence type="ECO:0000313" key="7">
    <source>
        <dbReference type="EMBL" id="PRZ42861.1"/>
    </source>
</evidence>
<gene>
    <name evidence="7" type="ORF">CLV47_104209</name>
</gene>
<dbReference type="Gene3D" id="1.10.357.10">
    <property type="entry name" value="Tetracycline Repressor, domain 2"/>
    <property type="match status" value="1"/>
</dbReference>
<reference evidence="7 8" key="1">
    <citation type="submission" date="2018-03" db="EMBL/GenBank/DDBJ databases">
        <title>Genomic Encyclopedia of Archaeal and Bacterial Type Strains, Phase II (KMG-II): from individual species to whole genera.</title>
        <authorList>
            <person name="Goeker M."/>
        </authorList>
    </citation>
    <scope>NUCLEOTIDE SEQUENCE [LARGE SCALE GENOMIC DNA]</scope>
    <source>
        <strain evidence="7 8">DSM 100065</strain>
    </source>
</reference>
<keyword evidence="1" id="KW-0805">Transcription regulation</keyword>
<evidence type="ECO:0000256" key="5">
    <source>
        <dbReference type="SAM" id="MobiDB-lite"/>
    </source>
</evidence>
<keyword evidence="3" id="KW-0804">Transcription</keyword>
<feature type="domain" description="HTH tetR-type" evidence="6">
    <location>
        <begin position="56"/>
        <end position="116"/>
    </location>
</feature>
<comment type="caution">
    <text evidence="7">The sequence shown here is derived from an EMBL/GenBank/DDBJ whole genome shotgun (WGS) entry which is preliminary data.</text>
</comment>
<dbReference type="SUPFAM" id="SSF48498">
    <property type="entry name" value="Tetracyclin repressor-like, C-terminal domain"/>
    <property type="match status" value="1"/>
</dbReference>
<dbReference type="PANTHER" id="PTHR30055:SF234">
    <property type="entry name" value="HTH-TYPE TRANSCRIPTIONAL REGULATOR BETI"/>
    <property type="match status" value="1"/>
</dbReference>
<dbReference type="PROSITE" id="PS01081">
    <property type="entry name" value="HTH_TETR_1"/>
    <property type="match status" value="1"/>
</dbReference>
<evidence type="ECO:0000256" key="3">
    <source>
        <dbReference type="ARBA" id="ARBA00023163"/>
    </source>
</evidence>
<keyword evidence="2 4" id="KW-0238">DNA-binding</keyword>
<dbReference type="AlphaFoldDB" id="A0A2T1A2M4"/>
<evidence type="ECO:0000256" key="2">
    <source>
        <dbReference type="ARBA" id="ARBA00023125"/>
    </source>
</evidence>
<feature type="compositionally biased region" description="Low complexity" evidence="5">
    <location>
        <begin position="15"/>
        <end position="24"/>
    </location>
</feature>
<dbReference type="InterPro" id="IPR009057">
    <property type="entry name" value="Homeodomain-like_sf"/>
</dbReference>
<sequence>MPDSQQKRPLDPSDRASASSSPKRANGPRTRGGWLPAGTAADRRAVHSERGTARGQKTRRHLLDAARRVFERTGYIDTSIEDIVKEAKVSRGSFYTYFATKLDVFRVLSAEVGAKVAEAVSSQPDGERLDPIEALRASNRRYIEVYEENLAIYDIARQVSTIDADVLQHRVAVRRAHIERTSERITRWQRRGVADPAIDPTTTAAALVSMTGNFCYWWFVGREDYDRNQAESTITDIWVRAVDLRRRPRKAWLD</sequence>
<feature type="region of interest" description="Disordered" evidence="5">
    <location>
        <begin position="1"/>
        <end position="59"/>
    </location>
</feature>
<evidence type="ECO:0000313" key="8">
    <source>
        <dbReference type="Proteomes" id="UP000237752"/>
    </source>
</evidence>
<dbReference type="InterPro" id="IPR036271">
    <property type="entry name" value="Tet_transcr_reg_TetR-rel_C_sf"/>
</dbReference>
<dbReference type="PANTHER" id="PTHR30055">
    <property type="entry name" value="HTH-TYPE TRANSCRIPTIONAL REGULATOR RUTR"/>
    <property type="match status" value="1"/>
</dbReference>
<dbReference type="PRINTS" id="PR00455">
    <property type="entry name" value="HTHTETR"/>
</dbReference>
<dbReference type="InterPro" id="IPR050109">
    <property type="entry name" value="HTH-type_TetR-like_transc_reg"/>
</dbReference>
<dbReference type="Pfam" id="PF00440">
    <property type="entry name" value="TetR_N"/>
    <property type="match status" value="1"/>
</dbReference>
<dbReference type="InterPro" id="IPR023772">
    <property type="entry name" value="DNA-bd_HTH_TetR-type_CS"/>
</dbReference>
<dbReference type="PROSITE" id="PS50977">
    <property type="entry name" value="HTH_TETR_2"/>
    <property type="match status" value="1"/>
</dbReference>
<dbReference type="EMBL" id="PVUE01000004">
    <property type="protein sequence ID" value="PRZ42861.1"/>
    <property type="molecule type" value="Genomic_DNA"/>
</dbReference>
<evidence type="ECO:0000256" key="4">
    <source>
        <dbReference type="PROSITE-ProRule" id="PRU00335"/>
    </source>
</evidence>
<feature type="DNA-binding region" description="H-T-H motif" evidence="4">
    <location>
        <begin position="79"/>
        <end position="98"/>
    </location>
</feature>
<dbReference type="GO" id="GO:0003700">
    <property type="term" value="F:DNA-binding transcription factor activity"/>
    <property type="evidence" value="ECO:0007669"/>
    <property type="project" value="TreeGrafter"/>
</dbReference>
<dbReference type="Gene3D" id="1.10.10.60">
    <property type="entry name" value="Homeodomain-like"/>
    <property type="match status" value="1"/>
</dbReference>
<accession>A0A2T1A2M4</accession>
<protein>
    <submittedName>
        <fullName evidence="7">TetR family transcriptional regulator</fullName>
    </submittedName>
</protein>
<dbReference type="InterPro" id="IPR001647">
    <property type="entry name" value="HTH_TetR"/>
</dbReference>
<keyword evidence="8" id="KW-1185">Reference proteome</keyword>